<evidence type="ECO:0000313" key="3">
    <source>
        <dbReference type="EMBL" id="KAJ8733746.1"/>
    </source>
</evidence>
<evidence type="ECO:0000256" key="1">
    <source>
        <dbReference type="SAM" id="MobiDB-lite"/>
    </source>
</evidence>
<keyword evidence="2" id="KW-0732">Signal</keyword>
<feature type="signal peptide" evidence="2">
    <location>
        <begin position="1"/>
        <end position="18"/>
    </location>
</feature>
<evidence type="ECO:0000256" key="2">
    <source>
        <dbReference type="SAM" id="SignalP"/>
    </source>
</evidence>
<protein>
    <submittedName>
        <fullName evidence="3">Uncharacterized protein</fullName>
    </submittedName>
</protein>
<keyword evidence="4" id="KW-1185">Reference proteome</keyword>
<organism evidence="3 4">
    <name type="scientific">Mythimna separata</name>
    <name type="common">Oriental armyworm</name>
    <name type="synonym">Pseudaletia separata</name>
    <dbReference type="NCBI Taxonomy" id="271217"/>
    <lineage>
        <taxon>Eukaryota</taxon>
        <taxon>Metazoa</taxon>
        <taxon>Ecdysozoa</taxon>
        <taxon>Arthropoda</taxon>
        <taxon>Hexapoda</taxon>
        <taxon>Insecta</taxon>
        <taxon>Pterygota</taxon>
        <taxon>Neoptera</taxon>
        <taxon>Endopterygota</taxon>
        <taxon>Lepidoptera</taxon>
        <taxon>Glossata</taxon>
        <taxon>Ditrysia</taxon>
        <taxon>Noctuoidea</taxon>
        <taxon>Noctuidae</taxon>
        <taxon>Noctuinae</taxon>
        <taxon>Hadenini</taxon>
        <taxon>Mythimna</taxon>
    </lineage>
</organism>
<feature type="chain" id="PRO_5042155926" evidence="2">
    <location>
        <begin position="19"/>
        <end position="603"/>
    </location>
</feature>
<accession>A0AAD7YZ78</accession>
<feature type="region of interest" description="Disordered" evidence="1">
    <location>
        <begin position="532"/>
        <end position="603"/>
    </location>
</feature>
<sequence>MLFLMVVIIFCNIAFVSNKNAGTAIFDAKRIKNSCWSQDEIAKLRARKEFEALIPPEVSPERIDSRYTKHILRYFKHALRTVEKNVDHNTSGILKEALSDTIGAHLKSNILPTVRFAYYAGYVPYRNARQLHEFYDDLKVDMNTQGLGWRQPAPVPQWSNLTVAKIQIGSGKLLDPCACLITKRDSSNCIHIPAPKLDDDQKPAAVALPLKSQGLISLMAPTSENILLKYYTTASRCILHSSPTKCRHADFVNLNNELWHWMKRDVAPHLVDEKLYTAYGGVLRIAAAVQNYGKGLSRRNLFENPEAEVAKWNPWSMLSQSYIYVNTDWSPTMYVGLVFMAAVLICLLQMCYNYTFGNTTGCSCKGKSGKSSFTREVAYTKVDSTFPAVLPHQSAIYYSEKKRSKKRPPSRSKTSSLGSLQTHKVYDLNENTEKLMAVIMSDNEHSDGISSPSKVDTEEEYSDKRLAIADVAKESKPCPPQIETSVAQLTIEKVQLSDNQKKTSIPMYSTSTLTRSDVTYCPGKMLSDTCWSATSTSTSGKTLSSTSSKSHSGRSRSSRDLAWARHVISRHSRRGLMQSTTGPTGTTRTDLDANSFATPASRR</sequence>
<comment type="caution">
    <text evidence="3">The sequence shown here is derived from an EMBL/GenBank/DDBJ whole genome shotgun (WGS) entry which is preliminary data.</text>
</comment>
<feature type="compositionally biased region" description="Low complexity" evidence="1">
    <location>
        <begin position="532"/>
        <end position="550"/>
    </location>
</feature>
<reference evidence="3" key="1">
    <citation type="submission" date="2023-03" db="EMBL/GenBank/DDBJ databases">
        <title>Chromosome-level genomes of two armyworms, Mythimna separata and Mythimna loreyi, provide insights into the biosynthesis and reception of sex pheromones.</title>
        <authorList>
            <person name="Zhao H."/>
        </authorList>
    </citation>
    <scope>NUCLEOTIDE SEQUENCE</scope>
    <source>
        <strain evidence="3">BeijingLab</strain>
        <tissue evidence="3">Pupa</tissue>
    </source>
</reference>
<evidence type="ECO:0000313" key="4">
    <source>
        <dbReference type="Proteomes" id="UP001231518"/>
    </source>
</evidence>
<dbReference type="Proteomes" id="UP001231518">
    <property type="component" value="Chromosome 5"/>
</dbReference>
<proteinExistence type="predicted"/>
<name>A0AAD7YZ78_MYTSE</name>
<dbReference type="EMBL" id="JARGEI010000003">
    <property type="protein sequence ID" value="KAJ8733746.1"/>
    <property type="molecule type" value="Genomic_DNA"/>
</dbReference>
<gene>
    <name evidence="3" type="ORF">PYW07_014297</name>
</gene>
<dbReference type="AlphaFoldDB" id="A0AAD7YZ78"/>